<evidence type="ECO:0000313" key="11">
    <source>
        <dbReference type="Proteomes" id="UP000663828"/>
    </source>
</evidence>
<keyword evidence="3 6" id="KW-0963">Cytoplasm</keyword>
<dbReference type="GO" id="GO:0007020">
    <property type="term" value="P:microtubule nucleation"/>
    <property type="evidence" value="ECO:0007669"/>
    <property type="project" value="InterPro"/>
</dbReference>
<name>A0A815C7U9_ADIRI</name>
<protein>
    <recommendedName>
        <fullName evidence="6">Gamma-tubulin complex component</fullName>
    </recommendedName>
</protein>
<dbReference type="InterPro" id="IPR040457">
    <property type="entry name" value="GCP_C"/>
</dbReference>
<evidence type="ECO:0000259" key="7">
    <source>
        <dbReference type="Pfam" id="PF04130"/>
    </source>
</evidence>
<evidence type="ECO:0000256" key="5">
    <source>
        <dbReference type="ARBA" id="ARBA00023212"/>
    </source>
</evidence>
<dbReference type="GO" id="GO:0031122">
    <property type="term" value="P:cytoplasmic microtubule organization"/>
    <property type="evidence" value="ECO:0007669"/>
    <property type="project" value="TreeGrafter"/>
</dbReference>
<dbReference type="GO" id="GO:0000278">
    <property type="term" value="P:mitotic cell cycle"/>
    <property type="evidence" value="ECO:0007669"/>
    <property type="project" value="TreeGrafter"/>
</dbReference>
<keyword evidence="4 6" id="KW-0493">Microtubule</keyword>
<dbReference type="GO" id="GO:0000930">
    <property type="term" value="C:gamma-tubulin complex"/>
    <property type="evidence" value="ECO:0007669"/>
    <property type="project" value="TreeGrafter"/>
</dbReference>
<dbReference type="PANTHER" id="PTHR19302:SF27">
    <property type="entry name" value="GAMMA-TUBULIN COMPLEX COMPONENT 4"/>
    <property type="match status" value="1"/>
</dbReference>
<dbReference type="Proteomes" id="UP000663852">
    <property type="component" value="Unassembled WGS sequence"/>
</dbReference>
<organism evidence="9 11">
    <name type="scientific">Adineta ricciae</name>
    <name type="common">Rotifer</name>
    <dbReference type="NCBI Taxonomy" id="249248"/>
    <lineage>
        <taxon>Eukaryota</taxon>
        <taxon>Metazoa</taxon>
        <taxon>Spiralia</taxon>
        <taxon>Gnathifera</taxon>
        <taxon>Rotifera</taxon>
        <taxon>Eurotatoria</taxon>
        <taxon>Bdelloidea</taxon>
        <taxon>Adinetida</taxon>
        <taxon>Adinetidae</taxon>
        <taxon>Adineta</taxon>
    </lineage>
</organism>
<dbReference type="PANTHER" id="PTHR19302">
    <property type="entry name" value="GAMMA TUBULIN COMPLEX PROTEIN"/>
    <property type="match status" value="1"/>
</dbReference>
<dbReference type="EMBL" id="CAJNOR010002331">
    <property type="protein sequence ID" value="CAF1279255.1"/>
    <property type="molecule type" value="Genomic_DNA"/>
</dbReference>
<dbReference type="InterPro" id="IPR041470">
    <property type="entry name" value="GCP_N"/>
</dbReference>
<comment type="similarity">
    <text evidence="2 6">Belongs to the TUBGCP family.</text>
</comment>
<evidence type="ECO:0000313" key="9">
    <source>
        <dbReference type="EMBL" id="CAF1279255.1"/>
    </source>
</evidence>
<proteinExistence type="inferred from homology"/>
<dbReference type="EMBL" id="CAJNOJ010000240">
    <property type="protein sequence ID" value="CAF1327162.1"/>
    <property type="molecule type" value="Genomic_DNA"/>
</dbReference>
<evidence type="ECO:0000256" key="6">
    <source>
        <dbReference type="RuleBase" id="RU363050"/>
    </source>
</evidence>
<dbReference type="GO" id="GO:0051011">
    <property type="term" value="F:microtubule minus-end binding"/>
    <property type="evidence" value="ECO:0007669"/>
    <property type="project" value="TreeGrafter"/>
</dbReference>
<evidence type="ECO:0000256" key="4">
    <source>
        <dbReference type="ARBA" id="ARBA00022701"/>
    </source>
</evidence>
<dbReference type="Gene3D" id="1.20.120.1900">
    <property type="entry name" value="Gamma-tubulin complex, C-terminal domain"/>
    <property type="match status" value="1"/>
</dbReference>
<gene>
    <name evidence="10" type="ORF">EDS130_LOCUS31980</name>
    <name evidence="9" type="ORF">XAT740_LOCUS27724</name>
</gene>
<feature type="domain" description="Gamma tubulin complex component protein N-terminal" evidence="8">
    <location>
        <begin position="31"/>
        <end position="375"/>
    </location>
</feature>
<dbReference type="Proteomes" id="UP000663828">
    <property type="component" value="Unassembled WGS sequence"/>
</dbReference>
<dbReference type="OrthoDB" id="78652at2759"/>
<feature type="domain" description="Gamma tubulin complex component C-terminal" evidence="7">
    <location>
        <begin position="379"/>
        <end position="687"/>
    </location>
</feature>
<dbReference type="InterPro" id="IPR042241">
    <property type="entry name" value="GCP_C_sf"/>
</dbReference>
<evidence type="ECO:0000256" key="2">
    <source>
        <dbReference type="ARBA" id="ARBA00010337"/>
    </source>
</evidence>
<evidence type="ECO:0000256" key="1">
    <source>
        <dbReference type="ARBA" id="ARBA00004267"/>
    </source>
</evidence>
<dbReference type="GO" id="GO:0051321">
    <property type="term" value="P:meiotic cell cycle"/>
    <property type="evidence" value="ECO:0007669"/>
    <property type="project" value="TreeGrafter"/>
</dbReference>
<reference evidence="9" key="1">
    <citation type="submission" date="2021-02" db="EMBL/GenBank/DDBJ databases">
        <authorList>
            <person name="Nowell W R."/>
        </authorList>
    </citation>
    <scope>NUCLEOTIDE SEQUENCE</scope>
</reference>
<dbReference type="GO" id="GO:0051225">
    <property type="term" value="P:spindle assembly"/>
    <property type="evidence" value="ECO:0007669"/>
    <property type="project" value="TreeGrafter"/>
</dbReference>
<dbReference type="Pfam" id="PF17681">
    <property type="entry name" value="GCP_N_terminal"/>
    <property type="match status" value="1"/>
</dbReference>
<keyword evidence="5 6" id="KW-0206">Cytoskeleton</keyword>
<comment type="caution">
    <text evidence="9">The sequence shown here is derived from an EMBL/GenBank/DDBJ whole genome shotgun (WGS) entry which is preliminary data.</text>
</comment>
<dbReference type="AlphaFoldDB" id="A0A815C7U9"/>
<comment type="subcellular location">
    <subcellularLocation>
        <location evidence="1 6">Cytoplasm</location>
        <location evidence="1 6">Cytoskeleton</location>
        <location evidence="1 6">Microtubule organizing center</location>
    </subcellularLocation>
</comment>
<dbReference type="InterPro" id="IPR007259">
    <property type="entry name" value="GCP"/>
</dbReference>
<sequence length="698" mass="80588">MRQLPLPAISLRPIDTKFKQISLIYIGSMALHEALIALQTGCSGLLTLKQDDPHFKKRLPSIPYVHQGELEILDRLTQLGRHYHTIDEYVQNIIKTKTSGLYILSFAFELRSILQSYLQCLSQLEHECLQNTSLTLSHLLISLTDYTLLFPALVSLINTLQSSGYRGCQILDVIRRCTLDGNTILSSTMKKLLCAGHRILIKQIISILTRGQVYDEYGEFFIGSNNSINVEAMGMTTPSISRMTSAAASRSHSPERAMMQTPQPNSAITPGYNQYLLIPEMLPSYIPLPLADKILFIGESWLLLKKNDDDDDDNDRNTRNSLGINSIDYDEQNHLVQQQLHALTLADDLNMFELERIIERARIDLSLTLRNLFVDRFHLIDELEQIRGFYLIERGELYTLFVNRTSQLLLNTKKSSNAIENDINEVFKQCLNDLHLDTILTNSDKFKFKLDFPPNELVNQEISAARRLLYRTQGSNDNSSSPSDFWSCGWANLSIQYKVKYPMKAFFSENCKQRYNDIFHLLIVLRYVQTELNSLWLAFKNHHRNSLVWHLRNTMSFFIDNFQYYIQIDVLEYKYQHLIRSIQSSTDFQQIKHLHELFLADIQTHSFMLLGTAYQSIKNILSICASFCLTIKQQEKKENLDENVLRGFGKDFNDEIKLLFGILGMVQKHNALPHLGVFLTRLDFNRFLTNNNGSFGEF</sequence>
<dbReference type="GO" id="GO:0000922">
    <property type="term" value="C:spindle pole"/>
    <property type="evidence" value="ECO:0007669"/>
    <property type="project" value="InterPro"/>
</dbReference>
<evidence type="ECO:0000259" key="8">
    <source>
        <dbReference type="Pfam" id="PF17681"/>
    </source>
</evidence>
<keyword evidence="11" id="KW-1185">Reference proteome</keyword>
<evidence type="ECO:0000313" key="10">
    <source>
        <dbReference type="EMBL" id="CAF1327162.1"/>
    </source>
</evidence>
<evidence type="ECO:0000256" key="3">
    <source>
        <dbReference type="ARBA" id="ARBA00022490"/>
    </source>
</evidence>
<accession>A0A815C7U9</accession>
<dbReference type="Pfam" id="PF04130">
    <property type="entry name" value="GCP_C_terminal"/>
    <property type="match status" value="1"/>
</dbReference>
<dbReference type="GO" id="GO:0043015">
    <property type="term" value="F:gamma-tubulin binding"/>
    <property type="evidence" value="ECO:0007669"/>
    <property type="project" value="InterPro"/>
</dbReference>
<dbReference type="GO" id="GO:0005874">
    <property type="term" value="C:microtubule"/>
    <property type="evidence" value="ECO:0007669"/>
    <property type="project" value="UniProtKB-KW"/>
</dbReference>